<evidence type="ECO:0000313" key="2">
    <source>
        <dbReference type="Proteomes" id="UP001266305"/>
    </source>
</evidence>
<keyword evidence="2" id="KW-1185">Reference proteome</keyword>
<gene>
    <name evidence="1" type="ORF">P7K49_016248</name>
</gene>
<comment type="caution">
    <text evidence="1">The sequence shown here is derived from an EMBL/GenBank/DDBJ whole genome shotgun (WGS) entry which is preliminary data.</text>
</comment>
<organism evidence="1 2">
    <name type="scientific">Saguinus oedipus</name>
    <name type="common">Cotton-top tamarin</name>
    <name type="synonym">Oedipomidas oedipus</name>
    <dbReference type="NCBI Taxonomy" id="9490"/>
    <lineage>
        <taxon>Eukaryota</taxon>
        <taxon>Metazoa</taxon>
        <taxon>Chordata</taxon>
        <taxon>Craniata</taxon>
        <taxon>Vertebrata</taxon>
        <taxon>Euteleostomi</taxon>
        <taxon>Mammalia</taxon>
        <taxon>Eutheria</taxon>
        <taxon>Euarchontoglires</taxon>
        <taxon>Primates</taxon>
        <taxon>Haplorrhini</taxon>
        <taxon>Platyrrhini</taxon>
        <taxon>Cebidae</taxon>
        <taxon>Callitrichinae</taxon>
        <taxon>Saguinus</taxon>
    </lineage>
</organism>
<protein>
    <submittedName>
        <fullName evidence="1">Uncharacterized protein</fullName>
    </submittedName>
</protein>
<dbReference type="Proteomes" id="UP001266305">
    <property type="component" value="Unassembled WGS sequence"/>
</dbReference>
<sequence>MNEFKVDNCFPQRGVTNPNCYTVMMYPENMEKAIDHILNLEEDYLADVVDSKVLQ</sequence>
<name>A0ABQ9VCV3_SAGOE</name>
<feature type="non-terminal residue" evidence="1">
    <location>
        <position position="55"/>
    </location>
</feature>
<proteinExistence type="predicted"/>
<reference evidence="1 2" key="1">
    <citation type="submission" date="2023-05" db="EMBL/GenBank/DDBJ databases">
        <title>B98-5 Cell Line De Novo Hybrid Assembly: An Optical Mapping Approach.</title>
        <authorList>
            <person name="Kananen K."/>
            <person name="Auerbach J.A."/>
            <person name="Kautto E."/>
            <person name="Blachly J.S."/>
        </authorList>
    </citation>
    <scope>NUCLEOTIDE SEQUENCE [LARGE SCALE GENOMIC DNA]</scope>
    <source>
        <strain evidence="1">B95-8</strain>
        <tissue evidence="1">Cell line</tissue>
    </source>
</reference>
<accession>A0ABQ9VCV3</accession>
<evidence type="ECO:0000313" key="1">
    <source>
        <dbReference type="EMBL" id="KAK2106734.1"/>
    </source>
</evidence>
<dbReference type="EMBL" id="JASSZA010000007">
    <property type="protein sequence ID" value="KAK2106734.1"/>
    <property type="molecule type" value="Genomic_DNA"/>
</dbReference>